<proteinExistence type="predicted"/>
<dbReference type="EMBL" id="CAJOBB010005381">
    <property type="protein sequence ID" value="CAF4126485.1"/>
    <property type="molecule type" value="Genomic_DNA"/>
</dbReference>
<feature type="non-terminal residue" evidence="1">
    <location>
        <position position="28"/>
    </location>
</feature>
<dbReference type="AlphaFoldDB" id="A0A819WRF3"/>
<accession>A0A819WRF3</accession>
<gene>
    <name evidence="1" type="ORF">KXQ929_LOCUS35934</name>
</gene>
<evidence type="ECO:0000313" key="1">
    <source>
        <dbReference type="EMBL" id="CAF4126485.1"/>
    </source>
</evidence>
<organism evidence="1 2">
    <name type="scientific">Adineta steineri</name>
    <dbReference type="NCBI Taxonomy" id="433720"/>
    <lineage>
        <taxon>Eukaryota</taxon>
        <taxon>Metazoa</taxon>
        <taxon>Spiralia</taxon>
        <taxon>Gnathifera</taxon>
        <taxon>Rotifera</taxon>
        <taxon>Eurotatoria</taxon>
        <taxon>Bdelloidea</taxon>
        <taxon>Adinetida</taxon>
        <taxon>Adinetidae</taxon>
        <taxon>Adineta</taxon>
    </lineage>
</organism>
<protein>
    <submittedName>
        <fullName evidence="1">Uncharacterized protein</fullName>
    </submittedName>
</protein>
<reference evidence="1" key="1">
    <citation type="submission" date="2021-02" db="EMBL/GenBank/DDBJ databases">
        <authorList>
            <person name="Nowell W R."/>
        </authorList>
    </citation>
    <scope>NUCLEOTIDE SEQUENCE</scope>
</reference>
<sequence>MKKEKREFCSNCGSPIYGKNPGFVGLMA</sequence>
<evidence type="ECO:0000313" key="2">
    <source>
        <dbReference type="Proteomes" id="UP000663868"/>
    </source>
</evidence>
<comment type="caution">
    <text evidence="1">The sequence shown here is derived from an EMBL/GenBank/DDBJ whole genome shotgun (WGS) entry which is preliminary data.</text>
</comment>
<name>A0A819WRF3_9BILA</name>
<dbReference type="Proteomes" id="UP000663868">
    <property type="component" value="Unassembled WGS sequence"/>
</dbReference>